<name>A0A1I1EGI3_RUMAL</name>
<protein>
    <recommendedName>
        <fullName evidence="1">Immunity protein 43 domain-containing protein</fullName>
    </recommendedName>
</protein>
<evidence type="ECO:0000259" key="1">
    <source>
        <dbReference type="Pfam" id="PF15570"/>
    </source>
</evidence>
<gene>
    <name evidence="2" type="ORF">SAMN02910406_00677</name>
</gene>
<dbReference type="InterPro" id="IPR029079">
    <property type="entry name" value="Imm43"/>
</dbReference>
<proteinExistence type="predicted"/>
<dbReference type="EMBL" id="FOKQ01000004">
    <property type="protein sequence ID" value="SFB85826.1"/>
    <property type="molecule type" value="Genomic_DNA"/>
</dbReference>
<feature type="domain" description="Immunity protein 43" evidence="1">
    <location>
        <begin position="49"/>
        <end position="189"/>
    </location>
</feature>
<dbReference type="RefSeq" id="WP_074960055.1">
    <property type="nucleotide sequence ID" value="NZ_FOKQ01000004.1"/>
</dbReference>
<reference evidence="2" key="1">
    <citation type="submission" date="2016-10" db="EMBL/GenBank/DDBJ databases">
        <authorList>
            <person name="de Groot N.N."/>
        </authorList>
    </citation>
    <scope>NUCLEOTIDE SEQUENCE [LARGE SCALE GENOMIC DNA]</scope>
    <source>
        <strain evidence="2">AR67</strain>
    </source>
</reference>
<sequence>MYYFLFDNHNSRNQAIDCANDYDREICDNCGAIHIRYKGIFKFKIMGKLYDYYTYIGMPVISEKFLNILRENGFTGYEVSETAPRYGTVTTVGDPIKEKYYSLTVTGRCGPICDMNGEPFPYCKKCKYKMDSIGLIATGVSIAPDAYDGSDLFAFDSLYNIPIISEKVKNVLIKSKLTNLRFVPLTEYIYDAKITKEHAIRRIKKGVAYPELIEAWLKYGVLTEQELNEQLNK</sequence>
<accession>A0A1I1EGI3</accession>
<dbReference type="AlphaFoldDB" id="A0A1I1EGI3"/>
<dbReference type="Proteomes" id="UP000182192">
    <property type="component" value="Unassembled WGS sequence"/>
</dbReference>
<dbReference type="OrthoDB" id="2581208at2"/>
<dbReference type="Pfam" id="PF15570">
    <property type="entry name" value="Imm43"/>
    <property type="match status" value="1"/>
</dbReference>
<evidence type="ECO:0000313" key="2">
    <source>
        <dbReference type="EMBL" id="SFB85826.1"/>
    </source>
</evidence>
<organism evidence="2">
    <name type="scientific">Ruminococcus albus</name>
    <dbReference type="NCBI Taxonomy" id="1264"/>
    <lineage>
        <taxon>Bacteria</taxon>
        <taxon>Bacillati</taxon>
        <taxon>Bacillota</taxon>
        <taxon>Clostridia</taxon>
        <taxon>Eubacteriales</taxon>
        <taxon>Oscillospiraceae</taxon>
        <taxon>Ruminococcus</taxon>
    </lineage>
</organism>